<evidence type="ECO:0000313" key="6">
    <source>
        <dbReference type="Proteomes" id="UP000528608"/>
    </source>
</evidence>
<feature type="signal peptide" evidence="2">
    <location>
        <begin position="1"/>
        <end position="31"/>
    </location>
</feature>
<evidence type="ECO:0000256" key="1">
    <source>
        <dbReference type="SAM" id="MobiDB-lite"/>
    </source>
</evidence>
<accession>A0A2N8NQ01</accession>
<keyword evidence="5" id="KW-1185">Reference proteome</keyword>
<feature type="region of interest" description="Disordered" evidence="1">
    <location>
        <begin position="42"/>
        <end position="70"/>
    </location>
</feature>
<comment type="caution">
    <text evidence="4">The sequence shown here is derived from an EMBL/GenBank/DDBJ whole genome shotgun (WGS) entry which is preliminary data.</text>
</comment>
<dbReference type="Proteomes" id="UP000528608">
    <property type="component" value="Unassembled WGS sequence"/>
</dbReference>
<evidence type="ECO:0000313" key="4">
    <source>
        <dbReference type="EMBL" id="PNE30852.1"/>
    </source>
</evidence>
<gene>
    <name evidence="4" type="ORF">AF335_26145</name>
    <name evidence="3" type="ORF">FHS36_005852</name>
</gene>
<sequence length="130" mass="12941">MMKVLNSLGALGVSALLVLGAGGGMAPTADAAEGARYAATNLDTGKTEEGAATPSEGGAPGVPPSPNLHCSGGALDNTSWEITCNGTRWQSRVVCSGQQFNSPVFNGNFFVRLTCPAGTVATAGAVVDLS</sequence>
<dbReference type="OrthoDB" id="4333827at2"/>
<dbReference type="EMBL" id="LGUI01000010">
    <property type="protein sequence ID" value="PNE30852.1"/>
    <property type="molecule type" value="Genomic_DNA"/>
</dbReference>
<evidence type="ECO:0008006" key="7">
    <source>
        <dbReference type="Google" id="ProtNLM"/>
    </source>
</evidence>
<organism evidence="4 5">
    <name type="scientific">Streptomyces eurocidicus</name>
    <name type="common">Streptoverticillium eurocidicus</name>
    <dbReference type="NCBI Taxonomy" id="66423"/>
    <lineage>
        <taxon>Bacteria</taxon>
        <taxon>Bacillati</taxon>
        <taxon>Actinomycetota</taxon>
        <taxon>Actinomycetes</taxon>
        <taxon>Kitasatosporales</taxon>
        <taxon>Streptomycetaceae</taxon>
        <taxon>Streptomyces</taxon>
    </lineage>
</organism>
<name>A0A2N8NQ01_STREU</name>
<evidence type="ECO:0000313" key="5">
    <source>
        <dbReference type="Proteomes" id="UP000235945"/>
    </source>
</evidence>
<dbReference type="RefSeq" id="WP_102920967.1">
    <property type="nucleotide sequence ID" value="NZ_JACHJF010000026.1"/>
</dbReference>
<reference evidence="5" key="1">
    <citation type="submission" date="2015-07" db="EMBL/GenBank/DDBJ databases">
        <authorList>
            <person name="Graham D.E."/>
            <person name="Giannone R.J."/>
            <person name="Gulvik C.A."/>
            <person name="Hettich R.L."/>
            <person name="Klingeman D.M."/>
            <person name="Mahan K.M."/>
            <person name="Parry R.J."/>
            <person name="Spain J.C."/>
        </authorList>
    </citation>
    <scope>NUCLEOTIDE SEQUENCE [LARGE SCALE GENOMIC DNA]</scope>
    <source>
        <strain evidence="5">ATCC 27428</strain>
    </source>
</reference>
<dbReference type="AlphaFoldDB" id="A0A2N8NQ01"/>
<dbReference type="Proteomes" id="UP000235945">
    <property type="component" value="Unassembled WGS sequence"/>
</dbReference>
<dbReference type="EMBL" id="JACHJF010000026">
    <property type="protein sequence ID" value="MBB5122381.1"/>
    <property type="molecule type" value="Genomic_DNA"/>
</dbReference>
<protein>
    <recommendedName>
        <fullName evidence="7">Ricin B lectin domain-containing protein</fullName>
    </recommendedName>
</protein>
<evidence type="ECO:0000256" key="2">
    <source>
        <dbReference type="SAM" id="SignalP"/>
    </source>
</evidence>
<reference evidence="3 6" key="3">
    <citation type="submission" date="2020-08" db="EMBL/GenBank/DDBJ databases">
        <title>Genomic Encyclopedia of Type Strains, Phase III (KMG-III): the genomes of soil and plant-associated and newly described type strains.</title>
        <authorList>
            <person name="Whitman W."/>
        </authorList>
    </citation>
    <scope>NUCLEOTIDE SEQUENCE [LARGE SCALE GENOMIC DNA]</scope>
    <source>
        <strain evidence="3 6">CECT 3259</strain>
    </source>
</reference>
<reference evidence="4" key="2">
    <citation type="submission" date="2015-07" db="EMBL/GenBank/DDBJ databases">
        <authorList>
            <person name="Noorani M."/>
        </authorList>
    </citation>
    <scope>NUCLEOTIDE SEQUENCE [LARGE SCALE GENOMIC DNA]</scope>
    <source>
        <strain evidence="4">ATCC 27428</strain>
    </source>
</reference>
<proteinExistence type="predicted"/>
<evidence type="ECO:0000313" key="3">
    <source>
        <dbReference type="EMBL" id="MBB5122381.1"/>
    </source>
</evidence>
<feature type="chain" id="PRO_5042698028" description="Ricin B lectin domain-containing protein" evidence="2">
    <location>
        <begin position="32"/>
        <end position="130"/>
    </location>
</feature>
<keyword evidence="2" id="KW-0732">Signal</keyword>